<reference evidence="1" key="1">
    <citation type="submission" date="2020-04" db="EMBL/GenBank/DDBJ databases">
        <authorList>
            <person name="Alioto T."/>
            <person name="Alioto T."/>
            <person name="Gomez Garrido J."/>
        </authorList>
    </citation>
    <scope>NUCLEOTIDE SEQUENCE</scope>
    <source>
        <strain evidence="1">A484AB</strain>
    </source>
</reference>
<evidence type="ECO:0000313" key="1">
    <source>
        <dbReference type="EMBL" id="CAB3999314.1"/>
    </source>
</evidence>
<name>A0A7D9E2W4_PARCT</name>
<dbReference type="Proteomes" id="UP001152795">
    <property type="component" value="Unassembled WGS sequence"/>
</dbReference>
<accession>A0A7D9E2W4</accession>
<keyword evidence="2" id="KW-1185">Reference proteome</keyword>
<evidence type="ECO:0000313" key="2">
    <source>
        <dbReference type="Proteomes" id="UP001152795"/>
    </source>
</evidence>
<feature type="non-terminal residue" evidence="1">
    <location>
        <position position="1"/>
    </location>
</feature>
<sequence>RGYCRNQTNTSLEFRFVSSLKDGSLRATITKPISYSRCWEIIKETLETIGEKSQDFGTDSLRSGAARQLQYGTVGTDYTRDDGKQTAQVHEDSIDNNEDLNIFARTK</sequence>
<comment type="caution">
    <text evidence="1">The sequence shown here is derived from an EMBL/GenBank/DDBJ whole genome shotgun (WGS) entry which is preliminary data.</text>
</comment>
<protein>
    <submittedName>
        <fullName evidence="1">---NA</fullName>
    </submittedName>
</protein>
<dbReference type="EMBL" id="CACRXK020003562">
    <property type="protein sequence ID" value="CAB3999314.1"/>
    <property type="molecule type" value="Genomic_DNA"/>
</dbReference>
<proteinExistence type="predicted"/>
<organism evidence="1 2">
    <name type="scientific">Paramuricea clavata</name>
    <name type="common">Red gorgonian</name>
    <name type="synonym">Violescent sea-whip</name>
    <dbReference type="NCBI Taxonomy" id="317549"/>
    <lineage>
        <taxon>Eukaryota</taxon>
        <taxon>Metazoa</taxon>
        <taxon>Cnidaria</taxon>
        <taxon>Anthozoa</taxon>
        <taxon>Octocorallia</taxon>
        <taxon>Malacalcyonacea</taxon>
        <taxon>Plexauridae</taxon>
        <taxon>Paramuricea</taxon>
    </lineage>
</organism>
<dbReference type="AlphaFoldDB" id="A0A7D9E2W4"/>
<gene>
    <name evidence="1" type="ORF">PACLA_8A058152</name>
</gene>